<dbReference type="SUPFAM" id="SSF53098">
    <property type="entry name" value="Ribonuclease H-like"/>
    <property type="match status" value="1"/>
</dbReference>
<accession>A0ABM5YPX9</accession>
<dbReference type="InterPro" id="IPR050900">
    <property type="entry name" value="Transposase_IS3/IS150/IS904"/>
</dbReference>
<dbReference type="Proteomes" id="UP000056750">
    <property type="component" value="Plasmid pASTE61-200"/>
</dbReference>
<protein>
    <submittedName>
        <fullName evidence="2">Transposase</fullName>
    </submittedName>
</protein>
<dbReference type="EMBL" id="CP013927">
    <property type="protein sequence ID" value="AMJ76662.1"/>
    <property type="molecule type" value="Genomic_DNA"/>
</dbReference>
<name>A0ABM5YPX9_9ALTE</name>
<feature type="domain" description="Integrase catalytic" evidence="1">
    <location>
        <begin position="105"/>
        <end position="268"/>
    </location>
</feature>
<dbReference type="Pfam" id="PF00665">
    <property type="entry name" value="rve"/>
    <property type="match status" value="1"/>
</dbReference>
<gene>
    <name evidence="2" type="ORF">AVL57_00510</name>
</gene>
<evidence type="ECO:0000313" key="2">
    <source>
        <dbReference type="EMBL" id="AMJ76662.1"/>
    </source>
</evidence>
<dbReference type="Pfam" id="PF13276">
    <property type="entry name" value="HTH_21"/>
    <property type="match status" value="1"/>
</dbReference>
<keyword evidence="2" id="KW-0614">Plasmid</keyword>
<dbReference type="NCBIfam" id="NF033516">
    <property type="entry name" value="transpos_IS3"/>
    <property type="match status" value="1"/>
</dbReference>
<dbReference type="Gene3D" id="3.30.420.10">
    <property type="entry name" value="Ribonuclease H-like superfamily/Ribonuclease H"/>
    <property type="match status" value="1"/>
</dbReference>
<dbReference type="InterPro" id="IPR048020">
    <property type="entry name" value="Transpos_IS3"/>
</dbReference>
<geneLocation type="plasmid" evidence="2 3">
    <name>pASTE61-200</name>
</geneLocation>
<dbReference type="InterPro" id="IPR025948">
    <property type="entry name" value="HTH-like_dom"/>
</dbReference>
<evidence type="ECO:0000259" key="1">
    <source>
        <dbReference type="PROSITE" id="PS50994"/>
    </source>
</evidence>
<evidence type="ECO:0000313" key="3">
    <source>
        <dbReference type="Proteomes" id="UP000056750"/>
    </source>
</evidence>
<dbReference type="InterPro" id="IPR001584">
    <property type="entry name" value="Integrase_cat-core"/>
</dbReference>
<dbReference type="PROSITE" id="PS50994">
    <property type="entry name" value="INTEGRASE"/>
    <property type="match status" value="1"/>
</dbReference>
<dbReference type="PANTHER" id="PTHR46889">
    <property type="entry name" value="TRANSPOSASE INSF FOR INSERTION SEQUENCE IS3B-RELATED"/>
    <property type="match status" value="1"/>
</dbReference>
<sequence length="268" mass="31734">MCRALKVSRSGYYKYLTRDISAHQQRRKQLREQTMVLFEKFQKRYGAPRLTRALKAENVPCCVNTIAKIMQQLQLRARNGRAFRYSQYSHSNVRVSQNVLRRQFVATKPNTKWVTDITYIRFKGQWHYLATVMDLYSRAIVGWAFDSHMTEELIIRALNMAISRRDIEPGLIIHSDRGVQYRSVRYQDLIMSIGAVSSMSRRSNCWDNAVIESFFSRMKVELIYGEKFNSLQEIKSCIFEYIEIFYNRVRQHSTLGYVSPYEYEAMYA</sequence>
<dbReference type="Pfam" id="PF13333">
    <property type="entry name" value="rve_2"/>
    <property type="match status" value="1"/>
</dbReference>
<dbReference type="InterPro" id="IPR036397">
    <property type="entry name" value="RNaseH_sf"/>
</dbReference>
<keyword evidence="3" id="KW-1185">Reference proteome</keyword>
<proteinExistence type="predicted"/>
<dbReference type="PANTHER" id="PTHR46889:SF4">
    <property type="entry name" value="TRANSPOSASE INSO FOR INSERTION SEQUENCE ELEMENT IS911B-RELATED"/>
    <property type="match status" value="1"/>
</dbReference>
<dbReference type="InterPro" id="IPR012337">
    <property type="entry name" value="RNaseH-like_sf"/>
</dbReference>
<reference evidence="2 3" key="1">
    <citation type="submission" date="2015-12" db="EMBL/GenBank/DDBJ databases">
        <title>Intraspecies pangenome expansion in the marine bacterium Alteromonas.</title>
        <authorList>
            <person name="Lopez-Perez M."/>
            <person name="Rodriguez-Valera F."/>
        </authorList>
    </citation>
    <scope>NUCLEOTIDE SEQUENCE [LARGE SCALE GENOMIC DNA]</scope>
    <source>
        <strain evidence="2 3">LMG 21861</strain>
        <plasmid evidence="2 3">pASTE61-200</plasmid>
    </source>
</reference>
<organism evidence="2 3">
    <name type="scientific">Alteromonas stellipolaris</name>
    <dbReference type="NCBI Taxonomy" id="233316"/>
    <lineage>
        <taxon>Bacteria</taxon>
        <taxon>Pseudomonadati</taxon>
        <taxon>Pseudomonadota</taxon>
        <taxon>Gammaproteobacteria</taxon>
        <taxon>Alteromonadales</taxon>
        <taxon>Alteromonadaceae</taxon>
        <taxon>Alteromonas/Salinimonas group</taxon>
        <taxon>Alteromonas</taxon>
    </lineage>
</organism>